<reference evidence="13 14" key="1">
    <citation type="submission" date="2022-12" db="EMBL/GenBank/DDBJ databases">
        <title>Metagenome assembled genome from gulf of manar.</title>
        <authorList>
            <person name="Kohli P."/>
            <person name="Pk S."/>
            <person name="Venkata Ramana C."/>
            <person name="Sasikala C."/>
        </authorList>
    </citation>
    <scope>NUCLEOTIDE SEQUENCE [LARGE SCALE GENOMIC DNA]</scope>
    <source>
        <strain evidence="13">JB008</strain>
    </source>
</reference>
<dbReference type="EMBL" id="JAQQAL010000010">
    <property type="protein sequence ID" value="MDC7225963.1"/>
    <property type="molecule type" value="Genomic_DNA"/>
</dbReference>
<dbReference type="Pfam" id="PF00580">
    <property type="entry name" value="UvrD-helicase"/>
    <property type="match status" value="1"/>
</dbReference>
<evidence type="ECO:0000256" key="1">
    <source>
        <dbReference type="ARBA" id="ARBA00022741"/>
    </source>
</evidence>
<accession>A0AAJ1MI64</accession>
<dbReference type="PROSITE" id="PS51198">
    <property type="entry name" value="UVRD_HELICASE_ATP_BIND"/>
    <property type="match status" value="1"/>
</dbReference>
<dbReference type="EC" id="5.6.2.4" evidence="7"/>
<evidence type="ECO:0000313" key="13">
    <source>
        <dbReference type="EMBL" id="MDC7225963.1"/>
    </source>
</evidence>
<feature type="coiled-coil region" evidence="10">
    <location>
        <begin position="172"/>
        <end position="199"/>
    </location>
</feature>
<dbReference type="GO" id="GO:0016787">
    <property type="term" value="F:hydrolase activity"/>
    <property type="evidence" value="ECO:0007669"/>
    <property type="project" value="UniProtKB-UniRule"/>
</dbReference>
<evidence type="ECO:0000256" key="4">
    <source>
        <dbReference type="ARBA" id="ARBA00022840"/>
    </source>
</evidence>
<keyword evidence="2 9" id="KW-0378">Hydrolase</keyword>
<dbReference type="Proteomes" id="UP001221217">
    <property type="component" value="Unassembled WGS sequence"/>
</dbReference>
<evidence type="ECO:0000256" key="8">
    <source>
        <dbReference type="ARBA" id="ARBA00048988"/>
    </source>
</evidence>
<evidence type="ECO:0000256" key="3">
    <source>
        <dbReference type="ARBA" id="ARBA00022806"/>
    </source>
</evidence>
<keyword evidence="3 9" id="KW-0347">Helicase</keyword>
<comment type="catalytic activity">
    <reaction evidence="8">
        <text>ATP + H2O = ADP + phosphate + H(+)</text>
        <dbReference type="Rhea" id="RHEA:13065"/>
        <dbReference type="ChEBI" id="CHEBI:15377"/>
        <dbReference type="ChEBI" id="CHEBI:15378"/>
        <dbReference type="ChEBI" id="CHEBI:30616"/>
        <dbReference type="ChEBI" id="CHEBI:43474"/>
        <dbReference type="ChEBI" id="CHEBI:456216"/>
        <dbReference type="EC" id="5.6.2.4"/>
    </reaction>
</comment>
<dbReference type="GO" id="GO:0000725">
    <property type="term" value="P:recombinational repair"/>
    <property type="evidence" value="ECO:0007669"/>
    <property type="project" value="TreeGrafter"/>
</dbReference>
<keyword evidence="1 9" id="KW-0547">Nucleotide-binding</keyword>
<dbReference type="InterPro" id="IPR014017">
    <property type="entry name" value="DNA_helicase_UvrD-like_C"/>
</dbReference>
<dbReference type="SUPFAM" id="SSF52540">
    <property type="entry name" value="P-loop containing nucleoside triphosphate hydrolases"/>
    <property type="match status" value="1"/>
</dbReference>
<evidence type="ECO:0000313" key="14">
    <source>
        <dbReference type="Proteomes" id="UP001221217"/>
    </source>
</evidence>
<feature type="domain" description="UvrD-like helicase ATP-binding" evidence="12">
    <location>
        <begin position="268"/>
        <end position="550"/>
    </location>
</feature>
<sequence>MHLELGPEGEFEKKRLKRLVKLQNSDNSFFLLACHSYIESWLRQKLHMWEDEHSFADLIFKFKIHLIENTKSFPSELSVLHNLRLKEKTADAVIHGFVEISDEESAAAAYRLLQFCELAEIKNVEQLASIRIGLENWNSRKLINDDELGLVKQQLASSISHNDEIITELEKLRGLRAENNDYKTRIAELERQLLALKGQNYGGQADELVKHLSASGVEEELSSVKRSREINNEKIAQLQDADDYLENLSRLTSYTRTRLDFERDVTRLTPEQQGVLENINLTDDFLIKGGAGTGKTLVLIKALEKAVSQEKNELSFSDEGITVRMLTYNRTLAKYDRYIAELLKQHGEAARISTIDKYLYDKLRLINEEYRIIFADSYASDLLKDLNTTDFLNNRELADEIDGFIFSSLINREDYLQTGRGLKKSEREIIWDISRSMIDRMSENLCFTKNYSRSVILSHLEENPEHSIIRDTDFTFIDEVQDLTAADIRAVKACTKRVVVMAGDSDQSIYQKGFTFARAGIDIRGTTRILRTNFRNSCEIQAAAERYRLKHSGADLENQPSAFRTGPPPESYRADNPAALQSLLVKRASMFIGQLHYDPENICILVPSSRDIEPMQSQLRAAGFESGDLRDNDFSFTRRGIIRISTMHSSKGLDFPVVLLNLYKLPQTTAADGAAQRKMRRNLIYVSMTRAMDHLNVFTLRDEKSPEITDLINSIS</sequence>
<keyword evidence="5" id="KW-0413">Isomerase</keyword>
<dbReference type="Gene3D" id="3.40.50.300">
    <property type="entry name" value="P-loop containing nucleotide triphosphate hydrolases"/>
    <property type="match status" value="2"/>
</dbReference>
<dbReference type="GO" id="GO:0003677">
    <property type="term" value="F:DNA binding"/>
    <property type="evidence" value="ECO:0007669"/>
    <property type="project" value="InterPro"/>
</dbReference>
<evidence type="ECO:0000259" key="12">
    <source>
        <dbReference type="PROSITE" id="PS51198"/>
    </source>
</evidence>
<dbReference type="InterPro" id="IPR014016">
    <property type="entry name" value="UvrD-like_ATP-bd"/>
</dbReference>
<dbReference type="GO" id="GO:0005829">
    <property type="term" value="C:cytosol"/>
    <property type="evidence" value="ECO:0007669"/>
    <property type="project" value="TreeGrafter"/>
</dbReference>
<name>A0AAJ1MI64_9SPIO</name>
<dbReference type="InterPro" id="IPR000212">
    <property type="entry name" value="DNA_helicase_UvrD/REP"/>
</dbReference>
<dbReference type="PANTHER" id="PTHR11070">
    <property type="entry name" value="UVRD / RECB / PCRA DNA HELICASE FAMILY MEMBER"/>
    <property type="match status" value="1"/>
</dbReference>
<evidence type="ECO:0000256" key="9">
    <source>
        <dbReference type="PROSITE-ProRule" id="PRU00560"/>
    </source>
</evidence>
<organism evidence="13 14">
    <name type="scientific">Candidatus Thalassospirochaeta sargassi</name>
    <dbReference type="NCBI Taxonomy" id="3119039"/>
    <lineage>
        <taxon>Bacteria</taxon>
        <taxon>Pseudomonadati</taxon>
        <taxon>Spirochaetota</taxon>
        <taxon>Spirochaetia</taxon>
        <taxon>Spirochaetales</taxon>
        <taxon>Spirochaetaceae</taxon>
        <taxon>Candidatus Thalassospirochaeta</taxon>
    </lineage>
</organism>
<evidence type="ECO:0000256" key="5">
    <source>
        <dbReference type="ARBA" id="ARBA00023235"/>
    </source>
</evidence>
<dbReference type="PANTHER" id="PTHR11070:SF45">
    <property type="entry name" value="DNA 3'-5' HELICASE"/>
    <property type="match status" value="1"/>
</dbReference>
<dbReference type="GO" id="GO:0043138">
    <property type="term" value="F:3'-5' DNA helicase activity"/>
    <property type="evidence" value="ECO:0007669"/>
    <property type="project" value="UniProtKB-EC"/>
</dbReference>
<evidence type="ECO:0000256" key="10">
    <source>
        <dbReference type="SAM" id="Coils"/>
    </source>
</evidence>
<dbReference type="AlphaFoldDB" id="A0AAJ1MI64"/>
<protein>
    <recommendedName>
        <fullName evidence="7">DNA 3'-5' helicase</fullName>
        <ecNumber evidence="7">5.6.2.4</ecNumber>
    </recommendedName>
</protein>
<comment type="catalytic activity">
    <reaction evidence="6">
        <text>Couples ATP hydrolysis with the unwinding of duplex DNA by translocating in the 3'-5' direction.</text>
        <dbReference type="EC" id="5.6.2.4"/>
    </reaction>
</comment>
<evidence type="ECO:0000256" key="11">
    <source>
        <dbReference type="SAM" id="MobiDB-lite"/>
    </source>
</evidence>
<gene>
    <name evidence="13" type="ORF">PQJ61_04280</name>
</gene>
<evidence type="ECO:0000256" key="6">
    <source>
        <dbReference type="ARBA" id="ARBA00034617"/>
    </source>
</evidence>
<evidence type="ECO:0000256" key="2">
    <source>
        <dbReference type="ARBA" id="ARBA00022801"/>
    </source>
</evidence>
<feature type="binding site" evidence="9">
    <location>
        <begin position="289"/>
        <end position="296"/>
    </location>
    <ligand>
        <name>ATP</name>
        <dbReference type="ChEBI" id="CHEBI:30616"/>
    </ligand>
</feature>
<dbReference type="Pfam" id="PF13361">
    <property type="entry name" value="UvrD_C"/>
    <property type="match status" value="1"/>
</dbReference>
<dbReference type="GO" id="GO:0005524">
    <property type="term" value="F:ATP binding"/>
    <property type="evidence" value="ECO:0007669"/>
    <property type="project" value="UniProtKB-UniRule"/>
</dbReference>
<feature type="region of interest" description="Disordered" evidence="11">
    <location>
        <begin position="556"/>
        <end position="575"/>
    </location>
</feature>
<comment type="caution">
    <text evidence="13">The sequence shown here is derived from an EMBL/GenBank/DDBJ whole genome shotgun (WGS) entry which is preliminary data.</text>
</comment>
<dbReference type="InterPro" id="IPR027417">
    <property type="entry name" value="P-loop_NTPase"/>
</dbReference>
<proteinExistence type="predicted"/>
<evidence type="ECO:0000256" key="7">
    <source>
        <dbReference type="ARBA" id="ARBA00034808"/>
    </source>
</evidence>
<keyword evidence="4 9" id="KW-0067">ATP-binding</keyword>
<keyword evidence="10" id="KW-0175">Coiled coil</keyword>